<dbReference type="EMBL" id="JBHTCO010000045">
    <property type="protein sequence ID" value="MFC7395477.1"/>
    <property type="molecule type" value="Genomic_DNA"/>
</dbReference>
<evidence type="ECO:0000313" key="3">
    <source>
        <dbReference type="Proteomes" id="UP001596505"/>
    </source>
</evidence>
<keyword evidence="1" id="KW-0812">Transmembrane</keyword>
<protein>
    <recommendedName>
        <fullName evidence="4">DUF340 domain-containing protein</fullName>
    </recommendedName>
</protein>
<evidence type="ECO:0000256" key="1">
    <source>
        <dbReference type="SAM" id="Phobius"/>
    </source>
</evidence>
<feature type="transmembrane region" description="Helical" evidence="1">
    <location>
        <begin position="113"/>
        <end position="135"/>
    </location>
</feature>
<keyword evidence="1" id="KW-1133">Transmembrane helix</keyword>
<feature type="transmembrane region" description="Helical" evidence="1">
    <location>
        <begin position="58"/>
        <end position="76"/>
    </location>
</feature>
<feature type="transmembrane region" description="Helical" evidence="1">
    <location>
        <begin position="31"/>
        <end position="51"/>
    </location>
</feature>
<sequence length="143" mass="15443">MKEKVIILCIVGIISLVGNWIGFGVTPIEALPGVIIMIIVALAGYIITNLLPVKLPAVLWISLLAVFVSTPIFPGHDMIVKAVGKIDFMTLATPILAYAGLSFGKDIDAFKKLSWRIVVIALVVLTGSYLLAAVFSEITLRFF</sequence>
<evidence type="ECO:0008006" key="4">
    <source>
        <dbReference type="Google" id="ProtNLM"/>
    </source>
</evidence>
<dbReference type="Proteomes" id="UP001596505">
    <property type="component" value="Unassembled WGS sequence"/>
</dbReference>
<evidence type="ECO:0000313" key="2">
    <source>
        <dbReference type="EMBL" id="MFC7395477.1"/>
    </source>
</evidence>
<accession>A0ABW2Q1J4</accession>
<name>A0ABW2Q1J4_9BACL</name>
<keyword evidence="3" id="KW-1185">Reference proteome</keyword>
<reference evidence="3" key="1">
    <citation type="journal article" date="2019" name="Int. J. Syst. Evol. Microbiol.">
        <title>The Global Catalogue of Microorganisms (GCM) 10K type strain sequencing project: providing services to taxonomists for standard genome sequencing and annotation.</title>
        <authorList>
            <consortium name="The Broad Institute Genomics Platform"/>
            <consortium name="The Broad Institute Genome Sequencing Center for Infectious Disease"/>
            <person name="Wu L."/>
            <person name="Ma J."/>
        </authorList>
    </citation>
    <scope>NUCLEOTIDE SEQUENCE [LARGE SCALE GENOMIC DNA]</scope>
    <source>
        <strain evidence="3">CGMCC 1.16305</strain>
    </source>
</reference>
<proteinExistence type="predicted"/>
<keyword evidence="1" id="KW-0472">Membrane</keyword>
<organism evidence="2 3">
    <name type="scientific">Scopulibacillus cellulosilyticus</name>
    <dbReference type="NCBI Taxonomy" id="2665665"/>
    <lineage>
        <taxon>Bacteria</taxon>
        <taxon>Bacillati</taxon>
        <taxon>Bacillota</taxon>
        <taxon>Bacilli</taxon>
        <taxon>Bacillales</taxon>
        <taxon>Sporolactobacillaceae</taxon>
        <taxon>Scopulibacillus</taxon>
    </lineage>
</organism>
<comment type="caution">
    <text evidence="2">The sequence shown here is derived from an EMBL/GenBank/DDBJ whole genome shotgun (WGS) entry which is preliminary data.</text>
</comment>
<dbReference type="RefSeq" id="WP_380970131.1">
    <property type="nucleotide sequence ID" value="NZ_JBHTCO010000045.1"/>
</dbReference>
<gene>
    <name evidence="2" type="ORF">ACFQRG_21445</name>
</gene>
<feature type="transmembrane region" description="Helical" evidence="1">
    <location>
        <begin position="5"/>
        <end position="25"/>
    </location>
</feature>